<evidence type="ECO:0000313" key="2">
    <source>
        <dbReference type="Proteomes" id="UP000177652"/>
    </source>
</evidence>
<reference evidence="1 2" key="1">
    <citation type="journal article" date="2016" name="Nat. Commun.">
        <title>Thousands of microbial genomes shed light on interconnected biogeochemical processes in an aquifer system.</title>
        <authorList>
            <person name="Anantharaman K."/>
            <person name="Brown C.T."/>
            <person name="Hug L.A."/>
            <person name="Sharon I."/>
            <person name="Castelle C.J."/>
            <person name="Probst A.J."/>
            <person name="Thomas B.C."/>
            <person name="Singh A."/>
            <person name="Wilkins M.J."/>
            <person name="Karaoz U."/>
            <person name="Brodie E.L."/>
            <person name="Williams K.H."/>
            <person name="Hubbard S.S."/>
            <person name="Banfield J.F."/>
        </authorList>
    </citation>
    <scope>NUCLEOTIDE SEQUENCE [LARGE SCALE GENOMIC DNA]</scope>
</reference>
<protein>
    <recommendedName>
        <fullName evidence="3">DNA polymerase III delta N-terminal domain-containing protein</fullName>
    </recommendedName>
</protein>
<name>A0A1F6DUW9_9BACT</name>
<dbReference type="STRING" id="1798497.A3D71_04340"/>
<organism evidence="1 2">
    <name type="scientific">Candidatus Kaiserbacteria bacterium RIFCSPHIGHO2_02_FULL_55_20</name>
    <dbReference type="NCBI Taxonomy" id="1798497"/>
    <lineage>
        <taxon>Bacteria</taxon>
        <taxon>Candidatus Kaiseribacteriota</taxon>
    </lineage>
</organism>
<gene>
    <name evidence="1" type="ORF">A3D71_04340</name>
</gene>
<dbReference type="EMBL" id="MFLK01000054">
    <property type="protein sequence ID" value="OGG65249.1"/>
    <property type="molecule type" value="Genomic_DNA"/>
</dbReference>
<proteinExistence type="predicted"/>
<evidence type="ECO:0000313" key="1">
    <source>
        <dbReference type="EMBL" id="OGG65249.1"/>
    </source>
</evidence>
<comment type="caution">
    <text evidence="1">The sequence shown here is derived from an EMBL/GenBank/DDBJ whole genome shotgun (WGS) entry which is preliminary data.</text>
</comment>
<dbReference type="Proteomes" id="UP000177652">
    <property type="component" value="Unassembled WGS sequence"/>
</dbReference>
<accession>A0A1F6DUW9</accession>
<dbReference type="AlphaFoldDB" id="A0A1F6DUW9"/>
<evidence type="ECO:0008006" key="3">
    <source>
        <dbReference type="Google" id="ProtNLM"/>
    </source>
</evidence>
<sequence length="212" mass="23563">MLYFYSGTDREIARTAMYAAVKKVSKKDSHVVRVTDASAPADLTAALGGRGMFDDSRVVVLNGTLANEEMRVQVSAALASMRDSGDPFFILEEKPDAATRKQIEKYAESSERYDKPGEKRGGDIFAIANALRRADKKALWVNYQRQLAENAAPEAIHGVLFWAAKDMLLRSQAGSPERSRGIVLVSELAELPHESRRRGVELEYALELFVLR</sequence>